<dbReference type="Proteomes" id="UP000053317">
    <property type="component" value="Unassembled WGS sequence"/>
</dbReference>
<evidence type="ECO:0000256" key="1">
    <source>
        <dbReference type="SAM" id="Phobius"/>
    </source>
</evidence>
<evidence type="ECO:0000313" key="2">
    <source>
        <dbReference type="EMBL" id="KKY23589.1"/>
    </source>
</evidence>
<dbReference type="EMBL" id="LCWF01000066">
    <property type="protein sequence ID" value="KKY23589.1"/>
    <property type="molecule type" value="Genomic_DNA"/>
</dbReference>
<sequence length="240" mass="26958">MITVFARRDRLSVESTKFNNATNYKHRSCLPIKGTLDHGDAVVKFKYLFWGIVGMNIFAEMVSDLETDYMSPEKGLWSTSEIHVNLSPLNQEDNLDKEVKVFSIRRSFPGHGPHVQPTYTKNNKAIPEVKLLSGTMFVVMASLFFLPVLGITFVVTVVMSKLSLDSEAAFTTLLVDHVGIRIVILIMSGFGCLVGGLGFQIVRRTRLVGNESEHKERDVEVGGKPEDEEAKVDVWPWRLN</sequence>
<accession>A0A0G2EMM6</accession>
<name>A0A0G2EMM6_PHACM</name>
<feature type="transmembrane region" description="Helical" evidence="1">
    <location>
        <begin position="178"/>
        <end position="199"/>
    </location>
</feature>
<keyword evidence="1" id="KW-0472">Membrane</keyword>
<proteinExistence type="predicted"/>
<comment type="caution">
    <text evidence="2">The sequence shown here is derived from an EMBL/GenBank/DDBJ whole genome shotgun (WGS) entry which is preliminary data.</text>
</comment>
<feature type="transmembrane region" description="Helical" evidence="1">
    <location>
        <begin position="131"/>
        <end position="158"/>
    </location>
</feature>
<evidence type="ECO:0000313" key="3">
    <source>
        <dbReference type="Proteomes" id="UP000053317"/>
    </source>
</evidence>
<reference evidence="2 3" key="2">
    <citation type="submission" date="2015-05" db="EMBL/GenBank/DDBJ databases">
        <authorList>
            <person name="Morales-Cruz A."/>
            <person name="Amrine K.C."/>
            <person name="Cantu D."/>
        </authorList>
    </citation>
    <scope>NUCLEOTIDE SEQUENCE [LARGE SCALE GENOMIC DNA]</scope>
    <source>
        <strain evidence="2">UCRPC4</strain>
    </source>
</reference>
<protein>
    <submittedName>
        <fullName evidence="2">Uncharacterized protein</fullName>
    </submittedName>
</protein>
<keyword evidence="1" id="KW-0812">Transmembrane</keyword>
<organism evidence="2 3">
    <name type="scientific">Phaeomoniella chlamydospora</name>
    <name type="common">Phaeoacremonium chlamydosporum</name>
    <dbReference type="NCBI Taxonomy" id="158046"/>
    <lineage>
        <taxon>Eukaryota</taxon>
        <taxon>Fungi</taxon>
        <taxon>Dikarya</taxon>
        <taxon>Ascomycota</taxon>
        <taxon>Pezizomycotina</taxon>
        <taxon>Eurotiomycetes</taxon>
        <taxon>Chaetothyriomycetidae</taxon>
        <taxon>Phaeomoniellales</taxon>
        <taxon>Phaeomoniellaceae</taxon>
        <taxon>Phaeomoniella</taxon>
    </lineage>
</organism>
<keyword evidence="3" id="KW-1185">Reference proteome</keyword>
<reference evidence="2 3" key="1">
    <citation type="submission" date="2015-05" db="EMBL/GenBank/DDBJ databases">
        <title>Distinctive expansion of gene families associated with plant cell wall degradation and secondary metabolism in the genomes of grapevine trunk pathogens.</title>
        <authorList>
            <person name="Lawrence D.P."/>
            <person name="Travadon R."/>
            <person name="Rolshausen P.E."/>
            <person name="Baumgartner K."/>
        </authorList>
    </citation>
    <scope>NUCLEOTIDE SEQUENCE [LARGE SCALE GENOMIC DNA]</scope>
    <source>
        <strain evidence="2">UCRPC4</strain>
    </source>
</reference>
<dbReference type="AlphaFoldDB" id="A0A0G2EMM6"/>
<keyword evidence="1" id="KW-1133">Transmembrane helix</keyword>
<gene>
    <name evidence="2" type="ORF">UCRPC4_g02852</name>
</gene>